<sequence length="196" mass="21709">MLEVDEYFPTAMLQNFTSPSSSKCLARGEHMARASEGTDHHTNSSSGNPVTPGTLGRRAQNVLPICDFDMNFTYVYTGWEGSAADARVLSHSVYPLPKRYYQYPEPHYHKMLEVWGPMRLSPALTEDRSDAHNVESSNDMHSPVRCGEDAPIVISDATAPMAQTQPILPVGIQWNSLTVEAKLIVRGDGTTSSWRP</sequence>
<dbReference type="AlphaFoldDB" id="A0AAE1WBN2"/>
<reference evidence="2" key="2">
    <citation type="journal article" date="2024" name="Plant">
        <title>Genomic evolution and insights into agronomic trait innovations of Sesamum species.</title>
        <authorList>
            <person name="Miao H."/>
            <person name="Wang L."/>
            <person name="Qu L."/>
            <person name="Liu H."/>
            <person name="Sun Y."/>
            <person name="Le M."/>
            <person name="Wang Q."/>
            <person name="Wei S."/>
            <person name="Zheng Y."/>
            <person name="Lin W."/>
            <person name="Duan Y."/>
            <person name="Cao H."/>
            <person name="Xiong S."/>
            <person name="Wang X."/>
            <person name="Wei L."/>
            <person name="Li C."/>
            <person name="Ma Q."/>
            <person name="Ju M."/>
            <person name="Zhao R."/>
            <person name="Li G."/>
            <person name="Mu C."/>
            <person name="Tian Q."/>
            <person name="Mei H."/>
            <person name="Zhang T."/>
            <person name="Gao T."/>
            <person name="Zhang H."/>
        </authorList>
    </citation>
    <scope>NUCLEOTIDE SEQUENCE</scope>
    <source>
        <strain evidence="2">K16</strain>
    </source>
</reference>
<gene>
    <name evidence="2" type="ORF">Sango_2105100</name>
</gene>
<dbReference type="EMBL" id="JACGWL010000012">
    <property type="protein sequence ID" value="KAK4390418.1"/>
    <property type="molecule type" value="Genomic_DNA"/>
</dbReference>
<evidence type="ECO:0000313" key="2">
    <source>
        <dbReference type="EMBL" id="KAK4390418.1"/>
    </source>
</evidence>
<evidence type="ECO:0000313" key="3">
    <source>
        <dbReference type="Proteomes" id="UP001289374"/>
    </source>
</evidence>
<reference evidence="2" key="1">
    <citation type="submission" date="2020-06" db="EMBL/GenBank/DDBJ databases">
        <authorList>
            <person name="Li T."/>
            <person name="Hu X."/>
            <person name="Zhang T."/>
            <person name="Song X."/>
            <person name="Zhang H."/>
            <person name="Dai N."/>
            <person name="Sheng W."/>
            <person name="Hou X."/>
            <person name="Wei L."/>
        </authorList>
    </citation>
    <scope>NUCLEOTIDE SEQUENCE</scope>
    <source>
        <strain evidence="2">K16</strain>
        <tissue evidence="2">Leaf</tissue>
    </source>
</reference>
<feature type="region of interest" description="Disordered" evidence="1">
    <location>
        <begin position="27"/>
        <end position="56"/>
    </location>
</feature>
<protein>
    <submittedName>
        <fullName evidence="2">Uncharacterized protein</fullName>
    </submittedName>
</protein>
<accession>A0AAE1WBN2</accession>
<comment type="caution">
    <text evidence="2">The sequence shown here is derived from an EMBL/GenBank/DDBJ whole genome shotgun (WGS) entry which is preliminary data.</text>
</comment>
<name>A0AAE1WBN2_9LAMI</name>
<organism evidence="2 3">
    <name type="scientific">Sesamum angolense</name>
    <dbReference type="NCBI Taxonomy" id="2727404"/>
    <lineage>
        <taxon>Eukaryota</taxon>
        <taxon>Viridiplantae</taxon>
        <taxon>Streptophyta</taxon>
        <taxon>Embryophyta</taxon>
        <taxon>Tracheophyta</taxon>
        <taxon>Spermatophyta</taxon>
        <taxon>Magnoliopsida</taxon>
        <taxon>eudicotyledons</taxon>
        <taxon>Gunneridae</taxon>
        <taxon>Pentapetalae</taxon>
        <taxon>asterids</taxon>
        <taxon>lamiids</taxon>
        <taxon>Lamiales</taxon>
        <taxon>Pedaliaceae</taxon>
        <taxon>Sesamum</taxon>
    </lineage>
</organism>
<evidence type="ECO:0000256" key="1">
    <source>
        <dbReference type="SAM" id="MobiDB-lite"/>
    </source>
</evidence>
<dbReference type="Proteomes" id="UP001289374">
    <property type="component" value="Unassembled WGS sequence"/>
</dbReference>
<feature type="compositionally biased region" description="Basic and acidic residues" evidence="1">
    <location>
        <begin position="27"/>
        <end position="42"/>
    </location>
</feature>
<proteinExistence type="predicted"/>
<keyword evidence="3" id="KW-1185">Reference proteome</keyword>